<proteinExistence type="predicted"/>
<evidence type="ECO:0000313" key="2">
    <source>
        <dbReference type="Proteomes" id="UP000041254"/>
    </source>
</evidence>
<organism evidence="1 2">
    <name type="scientific">Vitrella brassicaformis (strain CCMP3155)</name>
    <dbReference type="NCBI Taxonomy" id="1169540"/>
    <lineage>
        <taxon>Eukaryota</taxon>
        <taxon>Sar</taxon>
        <taxon>Alveolata</taxon>
        <taxon>Colpodellida</taxon>
        <taxon>Vitrellaceae</taxon>
        <taxon>Vitrella</taxon>
    </lineage>
</organism>
<dbReference type="AlphaFoldDB" id="A0A0G4GWL1"/>
<dbReference type="EMBL" id="CDMY01000843">
    <property type="protein sequence ID" value="CEM35137.1"/>
    <property type="molecule type" value="Genomic_DNA"/>
</dbReference>
<protein>
    <submittedName>
        <fullName evidence="1">Uncharacterized protein</fullName>
    </submittedName>
</protein>
<name>A0A0G4GWL1_VITBC</name>
<sequence length="233" mass="26036">MMQHPTSVDYRLQGFKSPVEEGSDVINVADNKAFLRALHCIAVQKGLLAVDEEAFGGKLQRGIANLTREVMRCGNDVEGIVSAMNLSMHDTWRPRRGARVNEFIVRIVQHPSEWHDGADGWKNGELGLGWLWMEADITIIRAMPDALQEDCIKSIQVWDGQLILTALFVTLHNLIIKRGPDDKLFLQLLEEACNLKVKLLSSIDADLRNKTMEGVLPSALSQPLILSSLVTRD</sequence>
<reference evidence="1 2" key="1">
    <citation type="submission" date="2014-11" db="EMBL/GenBank/DDBJ databases">
        <authorList>
            <person name="Zhu J."/>
            <person name="Qi W."/>
            <person name="Song R."/>
        </authorList>
    </citation>
    <scope>NUCLEOTIDE SEQUENCE [LARGE SCALE GENOMIC DNA]</scope>
</reference>
<gene>
    <name evidence="1" type="ORF">Vbra_6381</name>
</gene>
<keyword evidence="2" id="KW-1185">Reference proteome</keyword>
<evidence type="ECO:0000313" key="1">
    <source>
        <dbReference type="EMBL" id="CEM35137.1"/>
    </source>
</evidence>
<dbReference type="InParanoid" id="A0A0G4GWL1"/>
<accession>A0A0G4GWL1</accession>
<dbReference type="Proteomes" id="UP000041254">
    <property type="component" value="Unassembled WGS sequence"/>
</dbReference>
<dbReference type="VEuPathDB" id="CryptoDB:Vbra_6381"/>